<dbReference type="EMBL" id="KN822125">
    <property type="protein sequence ID" value="KIM55968.1"/>
    <property type="molecule type" value="Genomic_DNA"/>
</dbReference>
<gene>
    <name evidence="1" type="ORF">SCLCIDRAFT_1220801</name>
</gene>
<dbReference type="HOGENOM" id="CLU_2321707_0_0_1"/>
<sequence>MPRLYMPVQIFSIAEFAARYPGADYSVNLRNDVELLHVLFAGIEGHWLTTYIPIVKNLAGELVVPVSTFAVERLELISIRLAGRLNLTLVDVFIYVPNV</sequence>
<reference evidence="1 2" key="1">
    <citation type="submission" date="2014-04" db="EMBL/GenBank/DDBJ databases">
        <authorList>
            <consortium name="DOE Joint Genome Institute"/>
            <person name="Kuo A."/>
            <person name="Kohler A."/>
            <person name="Nagy L.G."/>
            <person name="Floudas D."/>
            <person name="Copeland A."/>
            <person name="Barry K.W."/>
            <person name="Cichocki N."/>
            <person name="Veneault-Fourrey C."/>
            <person name="LaButti K."/>
            <person name="Lindquist E.A."/>
            <person name="Lipzen A."/>
            <person name="Lundell T."/>
            <person name="Morin E."/>
            <person name="Murat C."/>
            <person name="Sun H."/>
            <person name="Tunlid A."/>
            <person name="Henrissat B."/>
            <person name="Grigoriev I.V."/>
            <person name="Hibbett D.S."/>
            <person name="Martin F."/>
            <person name="Nordberg H.P."/>
            <person name="Cantor M.N."/>
            <person name="Hua S.X."/>
        </authorList>
    </citation>
    <scope>NUCLEOTIDE SEQUENCE [LARGE SCALE GENOMIC DNA]</scope>
    <source>
        <strain evidence="1 2">Foug A</strain>
    </source>
</reference>
<protein>
    <submittedName>
        <fullName evidence="1">Uncharacterized protein</fullName>
    </submittedName>
</protein>
<dbReference type="AlphaFoldDB" id="A0A0C2Z295"/>
<accession>A0A0C2Z295</accession>
<reference evidence="2" key="2">
    <citation type="submission" date="2015-01" db="EMBL/GenBank/DDBJ databases">
        <title>Evolutionary Origins and Diversification of the Mycorrhizal Mutualists.</title>
        <authorList>
            <consortium name="DOE Joint Genome Institute"/>
            <consortium name="Mycorrhizal Genomics Consortium"/>
            <person name="Kohler A."/>
            <person name="Kuo A."/>
            <person name="Nagy L.G."/>
            <person name="Floudas D."/>
            <person name="Copeland A."/>
            <person name="Barry K.W."/>
            <person name="Cichocki N."/>
            <person name="Veneault-Fourrey C."/>
            <person name="LaButti K."/>
            <person name="Lindquist E.A."/>
            <person name="Lipzen A."/>
            <person name="Lundell T."/>
            <person name="Morin E."/>
            <person name="Murat C."/>
            <person name="Riley R."/>
            <person name="Ohm R."/>
            <person name="Sun H."/>
            <person name="Tunlid A."/>
            <person name="Henrissat B."/>
            <person name="Grigoriev I.V."/>
            <person name="Hibbett D.S."/>
            <person name="Martin F."/>
        </authorList>
    </citation>
    <scope>NUCLEOTIDE SEQUENCE [LARGE SCALE GENOMIC DNA]</scope>
    <source>
        <strain evidence="2">Foug A</strain>
    </source>
</reference>
<dbReference type="Proteomes" id="UP000053989">
    <property type="component" value="Unassembled WGS sequence"/>
</dbReference>
<organism evidence="1 2">
    <name type="scientific">Scleroderma citrinum Foug A</name>
    <dbReference type="NCBI Taxonomy" id="1036808"/>
    <lineage>
        <taxon>Eukaryota</taxon>
        <taxon>Fungi</taxon>
        <taxon>Dikarya</taxon>
        <taxon>Basidiomycota</taxon>
        <taxon>Agaricomycotina</taxon>
        <taxon>Agaricomycetes</taxon>
        <taxon>Agaricomycetidae</taxon>
        <taxon>Boletales</taxon>
        <taxon>Sclerodermatineae</taxon>
        <taxon>Sclerodermataceae</taxon>
        <taxon>Scleroderma</taxon>
    </lineage>
</organism>
<keyword evidence="2" id="KW-1185">Reference proteome</keyword>
<dbReference type="InParanoid" id="A0A0C2Z295"/>
<evidence type="ECO:0000313" key="1">
    <source>
        <dbReference type="EMBL" id="KIM55968.1"/>
    </source>
</evidence>
<evidence type="ECO:0000313" key="2">
    <source>
        <dbReference type="Proteomes" id="UP000053989"/>
    </source>
</evidence>
<proteinExistence type="predicted"/>
<name>A0A0C2Z295_9AGAM</name>